<dbReference type="RefSeq" id="WP_013863123.1">
    <property type="nucleotide sequence ID" value="NC_015635.1"/>
</dbReference>
<name>F5XEN5_MICPN</name>
<dbReference type="GO" id="GO:0005524">
    <property type="term" value="F:ATP binding"/>
    <property type="evidence" value="ECO:0007669"/>
    <property type="project" value="UniProtKB-KW"/>
</dbReference>
<keyword evidence="7" id="KW-0067">ATP-binding</keyword>
<evidence type="ECO:0000256" key="5">
    <source>
        <dbReference type="ARBA" id="ARBA00022723"/>
    </source>
</evidence>
<comment type="similarity">
    <text evidence="9">Belongs to the MntA antitoxin family.</text>
</comment>
<dbReference type="OrthoDB" id="9803128at2"/>
<keyword evidence="4" id="KW-0548">Nucleotidyltransferase</keyword>
<dbReference type="Pfam" id="PF01909">
    <property type="entry name" value="NTP_transf_2"/>
    <property type="match status" value="1"/>
</dbReference>
<evidence type="ECO:0000259" key="10">
    <source>
        <dbReference type="Pfam" id="PF01909"/>
    </source>
</evidence>
<evidence type="ECO:0000256" key="2">
    <source>
        <dbReference type="ARBA" id="ARBA00022649"/>
    </source>
</evidence>
<dbReference type="PANTHER" id="PTHR33571:SF12">
    <property type="entry name" value="BSL3053 PROTEIN"/>
    <property type="match status" value="1"/>
</dbReference>
<evidence type="ECO:0000256" key="3">
    <source>
        <dbReference type="ARBA" id="ARBA00022679"/>
    </source>
</evidence>
<dbReference type="EMBL" id="AP012204">
    <property type="protein sequence ID" value="BAK35251.1"/>
    <property type="molecule type" value="Genomic_DNA"/>
</dbReference>
<evidence type="ECO:0000256" key="6">
    <source>
        <dbReference type="ARBA" id="ARBA00022741"/>
    </source>
</evidence>
<dbReference type="GO" id="GO:0046872">
    <property type="term" value="F:metal ion binding"/>
    <property type="evidence" value="ECO:0007669"/>
    <property type="project" value="UniProtKB-KW"/>
</dbReference>
<proteinExistence type="inferred from homology"/>
<dbReference type="InterPro" id="IPR043519">
    <property type="entry name" value="NT_sf"/>
</dbReference>
<protein>
    <recommendedName>
        <fullName evidence="10">Polymerase nucleotidyl transferase domain-containing protein</fullName>
    </recommendedName>
</protein>
<comment type="cofactor">
    <cofactor evidence="1">
        <name>Mg(2+)</name>
        <dbReference type="ChEBI" id="CHEBI:18420"/>
    </cofactor>
</comment>
<keyword evidence="5" id="KW-0479">Metal-binding</keyword>
<feature type="domain" description="Polymerase nucleotidyl transferase" evidence="10">
    <location>
        <begin position="27"/>
        <end position="96"/>
    </location>
</feature>
<dbReference type="KEGG" id="mph:MLP_22370"/>
<keyword evidence="3" id="KW-0808">Transferase</keyword>
<keyword evidence="6" id="KW-0547">Nucleotide-binding</keyword>
<dbReference type="eggNOG" id="COG1669">
    <property type="taxonomic scope" value="Bacteria"/>
</dbReference>
<dbReference type="Proteomes" id="UP000007947">
    <property type="component" value="Chromosome"/>
</dbReference>
<dbReference type="STRING" id="1032480.MLP_22370"/>
<evidence type="ECO:0000256" key="1">
    <source>
        <dbReference type="ARBA" id="ARBA00001946"/>
    </source>
</evidence>
<dbReference type="HOGENOM" id="CLU_130257_10_1_11"/>
<dbReference type="Gene3D" id="3.30.460.10">
    <property type="entry name" value="Beta Polymerase, domain 2"/>
    <property type="match status" value="1"/>
</dbReference>
<dbReference type="InterPro" id="IPR052038">
    <property type="entry name" value="Type-VII_TA_antitoxin"/>
</dbReference>
<keyword evidence="12" id="KW-1185">Reference proteome</keyword>
<dbReference type="GO" id="GO:0016779">
    <property type="term" value="F:nucleotidyltransferase activity"/>
    <property type="evidence" value="ECO:0007669"/>
    <property type="project" value="UniProtKB-KW"/>
</dbReference>
<dbReference type="InterPro" id="IPR002934">
    <property type="entry name" value="Polymerase_NTP_transf_dom"/>
</dbReference>
<gene>
    <name evidence="11" type="ordered locus">MLP_22370</name>
</gene>
<dbReference type="CDD" id="cd05403">
    <property type="entry name" value="NT_KNTase_like"/>
    <property type="match status" value="1"/>
</dbReference>
<evidence type="ECO:0000313" key="11">
    <source>
        <dbReference type="EMBL" id="BAK35251.1"/>
    </source>
</evidence>
<keyword evidence="8" id="KW-0460">Magnesium</keyword>
<organism evidence="11 12">
    <name type="scientific">Microlunatus phosphovorus (strain ATCC 700054 / DSM 10555 / JCM 9379 / NBRC 101784 / NCIMB 13414 / VKM Ac-1990 / NM-1)</name>
    <dbReference type="NCBI Taxonomy" id="1032480"/>
    <lineage>
        <taxon>Bacteria</taxon>
        <taxon>Bacillati</taxon>
        <taxon>Actinomycetota</taxon>
        <taxon>Actinomycetes</taxon>
        <taxon>Propionibacteriales</taxon>
        <taxon>Propionibacteriaceae</taxon>
        <taxon>Microlunatus</taxon>
    </lineage>
</organism>
<accession>F5XEN5</accession>
<evidence type="ECO:0000256" key="4">
    <source>
        <dbReference type="ARBA" id="ARBA00022695"/>
    </source>
</evidence>
<keyword evidence="2" id="KW-1277">Toxin-antitoxin system</keyword>
<sequence length="110" mass="11554">MTVGAVRTRGGSLSGLIGRLVVAHRSELREVLLRHGIAHAQVFGSVARGDDHAGSDVDILVELPPETGLFGIARVQAELESILGADVDLVPAVGLKPLVRAHLKPDLVDL</sequence>
<evidence type="ECO:0000256" key="9">
    <source>
        <dbReference type="ARBA" id="ARBA00038276"/>
    </source>
</evidence>
<reference evidence="11 12" key="1">
    <citation type="submission" date="2011-05" db="EMBL/GenBank/DDBJ databases">
        <title>Whole genome sequence of Microlunatus phosphovorus NM-1.</title>
        <authorList>
            <person name="Hosoyama A."/>
            <person name="Sasaki K."/>
            <person name="Harada T."/>
            <person name="Igarashi R."/>
            <person name="Kawakoshi A."/>
            <person name="Sasagawa M."/>
            <person name="Fukada J."/>
            <person name="Nakamura S."/>
            <person name="Katano Y."/>
            <person name="Hanada S."/>
            <person name="Kamagata Y."/>
            <person name="Nakamura N."/>
            <person name="Yamazaki S."/>
            <person name="Fujita N."/>
        </authorList>
    </citation>
    <scope>NUCLEOTIDE SEQUENCE [LARGE SCALE GENOMIC DNA]</scope>
    <source>
        <strain evidence="12">ATCC 700054 / DSM 10555 / JCM 9379 / NBRC 101784 / NCIMB 13414 / VKM Ac-1990 / NM-1</strain>
    </source>
</reference>
<evidence type="ECO:0000256" key="7">
    <source>
        <dbReference type="ARBA" id="ARBA00022840"/>
    </source>
</evidence>
<dbReference type="PANTHER" id="PTHR33571">
    <property type="entry name" value="SSL8005 PROTEIN"/>
    <property type="match status" value="1"/>
</dbReference>
<evidence type="ECO:0000256" key="8">
    <source>
        <dbReference type="ARBA" id="ARBA00022842"/>
    </source>
</evidence>
<dbReference type="SUPFAM" id="SSF81301">
    <property type="entry name" value="Nucleotidyltransferase"/>
    <property type="match status" value="1"/>
</dbReference>
<evidence type="ECO:0000313" key="12">
    <source>
        <dbReference type="Proteomes" id="UP000007947"/>
    </source>
</evidence>
<dbReference type="AlphaFoldDB" id="F5XEN5"/>